<dbReference type="RefSeq" id="XP_037217049.1">
    <property type="nucleotide sequence ID" value="XM_037367655.1"/>
</dbReference>
<keyword evidence="3" id="KW-1185">Reference proteome</keyword>
<dbReference type="AlphaFoldDB" id="A0A8H6S9X6"/>
<dbReference type="GeneID" id="59350171"/>
<accession>A0A8H6S9X6</accession>
<dbReference type="InterPro" id="IPR036047">
    <property type="entry name" value="F-box-like_dom_sf"/>
</dbReference>
<dbReference type="EMBL" id="JACAZF010000009">
    <property type="protein sequence ID" value="KAF7295686.1"/>
    <property type="molecule type" value="Genomic_DNA"/>
</dbReference>
<comment type="caution">
    <text evidence="2">The sequence shown here is derived from an EMBL/GenBank/DDBJ whole genome shotgun (WGS) entry which is preliminary data.</text>
</comment>
<dbReference type="SUPFAM" id="SSF52047">
    <property type="entry name" value="RNI-like"/>
    <property type="match status" value="1"/>
</dbReference>
<evidence type="ECO:0000259" key="1">
    <source>
        <dbReference type="Pfam" id="PF12937"/>
    </source>
</evidence>
<evidence type="ECO:0000313" key="2">
    <source>
        <dbReference type="EMBL" id="KAF7295686.1"/>
    </source>
</evidence>
<sequence>MNSHFSLPDELLGEIFEHCLPPYPACPPFRGLGSPTTLAQVCPRWKSVAHGTPRLWRAIKLDLDPSNKNHITGTAARKRLDIAEAWLERSRSLPLSIVFHCPTHTMTPILSDAFATLLSHCSRWQYADIMVPASIPVEEQAGGEWRAMPMLLELQVYVHSADTEPHLGRLRPPNLKTFVGRLTDDSYYCEMLASEVWQNLTTLELNDIPLQDIAPLLSQTHALVHCWLDIWNHRPVDDFPDIQLPNLETLILKGHGQAGDTNTLLTSLTLPALQQLGILDAFIVGFAPADSDTHINSLVSLVQKLGCRESLTQLAIVTEWNVWSTYADDIQVALPSLRQLHLKPKEWLLALRDFWSSKTLL</sequence>
<proteinExistence type="predicted"/>
<dbReference type="Pfam" id="PF12937">
    <property type="entry name" value="F-box-like"/>
    <property type="match status" value="1"/>
</dbReference>
<dbReference type="SUPFAM" id="SSF81383">
    <property type="entry name" value="F-box domain"/>
    <property type="match status" value="1"/>
</dbReference>
<gene>
    <name evidence="2" type="ORF">MIND_01108900</name>
</gene>
<protein>
    <submittedName>
        <fullName evidence="2">MFS general substrate transporter</fullName>
    </submittedName>
</protein>
<organism evidence="2 3">
    <name type="scientific">Mycena indigotica</name>
    <dbReference type="NCBI Taxonomy" id="2126181"/>
    <lineage>
        <taxon>Eukaryota</taxon>
        <taxon>Fungi</taxon>
        <taxon>Dikarya</taxon>
        <taxon>Basidiomycota</taxon>
        <taxon>Agaricomycotina</taxon>
        <taxon>Agaricomycetes</taxon>
        <taxon>Agaricomycetidae</taxon>
        <taxon>Agaricales</taxon>
        <taxon>Marasmiineae</taxon>
        <taxon>Mycenaceae</taxon>
        <taxon>Mycena</taxon>
    </lineage>
</organism>
<dbReference type="OrthoDB" id="3270987at2759"/>
<dbReference type="Gene3D" id="1.20.1280.50">
    <property type="match status" value="1"/>
</dbReference>
<reference evidence="2" key="1">
    <citation type="submission" date="2020-05" db="EMBL/GenBank/DDBJ databases">
        <title>Mycena genomes resolve the evolution of fungal bioluminescence.</title>
        <authorList>
            <person name="Tsai I.J."/>
        </authorList>
    </citation>
    <scope>NUCLEOTIDE SEQUENCE</scope>
    <source>
        <strain evidence="2">171206Taipei</strain>
    </source>
</reference>
<evidence type="ECO:0000313" key="3">
    <source>
        <dbReference type="Proteomes" id="UP000636479"/>
    </source>
</evidence>
<dbReference type="InterPro" id="IPR001810">
    <property type="entry name" value="F-box_dom"/>
</dbReference>
<dbReference type="Proteomes" id="UP000636479">
    <property type="component" value="Unassembled WGS sequence"/>
</dbReference>
<feature type="domain" description="F-box" evidence="1">
    <location>
        <begin position="6"/>
        <end position="59"/>
    </location>
</feature>
<name>A0A8H6S9X6_9AGAR</name>